<keyword evidence="7" id="KW-0997">Cell inner membrane</keyword>
<gene>
    <name evidence="22" type="ordered locus">glr3785</name>
</gene>
<dbReference type="RefSeq" id="WP_011143774.1">
    <property type="nucleotide sequence ID" value="NC_005125.1"/>
</dbReference>
<keyword evidence="10" id="KW-0547">Nucleotide-binding</keyword>
<feature type="domain" description="Tyrosine-protein kinase G-rich" evidence="21">
    <location>
        <begin position="413"/>
        <end position="481"/>
    </location>
</feature>
<evidence type="ECO:0000313" key="22">
    <source>
        <dbReference type="EMBL" id="BAC91726.1"/>
    </source>
</evidence>
<dbReference type="SUPFAM" id="SSF52540">
    <property type="entry name" value="P-loop containing nucleoside triphosphate hydrolases"/>
    <property type="match status" value="1"/>
</dbReference>
<keyword evidence="13 18" id="KW-1133">Transmembrane helix</keyword>
<evidence type="ECO:0000256" key="6">
    <source>
        <dbReference type="ARBA" id="ARBA00022475"/>
    </source>
</evidence>
<dbReference type="eggNOG" id="COG3206">
    <property type="taxonomic scope" value="Bacteria"/>
</dbReference>
<evidence type="ECO:0000256" key="12">
    <source>
        <dbReference type="ARBA" id="ARBA00022840"/>
    </source>
</evidence>
<comment type="catalytic activity">
    <reaction evidence="16">
        <text>L-tyrosyl-[protein] + ATP = O-phospho-L-tyrosyl-[protein] + ADP + H(+)</text>
        <dbReference type="Rhea" id="RHEA:10596"/>
        <dbReference type="Rhea" id="RHEA-COMP:10136"/>
        <dbReference type="Rhea" id="RHEA-COMP:20101"/>
        <dbReference type="ChEBI" id="CHEBI:15378"/>
        <dbReference type="ChEBI" id="CHEBI:30616"/>
        <dbReference type="ChEBI" id="CHEBI:46858"/>
        <dbReference type="ChEBI" id="CHEBI:61978"/>
        <dbReference type="ChEBI" id="CHEBI:456216"/>
        <dbReference type="EC" id="2.7.10.2"/>
    </reaction>
</comment>
<keyword evidence="14 18" id="KW-0472">Membrane</keyword>
<evidence type="ECO:0000259" key="20">
    <source>
        <dbReference type="Pfam" id="PF13614"/>
    </source>
</evidence>
<evidence type="ECO:0000256" key="7">
    <source>
        <dbReference type="ARBA" id="ARBA00022519"/>
    </source>
</evidence>
<dbReference type="GO" id="GO:0004715">
    <property type="term" value="F:non-membrane spanning protein tyrosine kinase activity"/>
    <property type="evidence" value="ECO:0007669"/>
    <property type="project" value="UniProtKB-EC"/>
</dbReference>
<dbReference type="eggNOG" id="COG0489">
    <property type="taxonomic scope" value="Bacteria"/>
</dbReference>
<dbReference type="KEGG" id="gvi:glr3785"/>
<dbReference type="GO" id="GO:0005524">
    <property type="term" value="F:ATP binding"/>
    <property type="evidence" value="ECO:0007669"/>
    <property type="project" value="UniProtKB-KW"/>
</dbReference>
<dbReference type="STRING" id="251221.gene:10761302"/>
<dbReference type="InterPro" id="IPR005702">
    <property type="entry name" value="Wzc-like_C"/>
</dbReference>
<evidence type="ECO:0000256" key="4">
    <source>
        <dbReference type="ARBA" id="ARBA00008883"/>
    </source>
</evidence>
<name>Q7NEU3_GLOVI</name>
<evidence type="ECO:0000259" key="19">
    <source>
        <dbReference type="Pfam" id="PF02706"/>
    </source>
</evidence>
<evidence type="ECO:0000256" key="10">
    <source>
        <dbReference type="ARBA" id="ARBA00022741"/>
    </source>
</evidence>
<evidence type="ECO:0000259" key="21">
    <source>
        <dbReference type="Pfam" id="PF13807"/>
    </source>
</evidence>
<comment type="similarity">
    <text evidence="2">Belongs to the CpsC/CapA family.</text>
</comment>
<keyword evidence="9 18" id="KW-0812">Transmembrane</keyword>
<protein>
    <recommendedName>
        <fullName evidence="5">non-specific protein-tyrosine kinase</fullName>
        <ecNumber evidence="5">2.7.10.2</ecNumber>
    </recommendedName>
</protein>
<evidence type="ECO:0000313" key="23">
    <source>
        <dbReference type="Proteomes" id="UP000000557"/>
    </source>
</evidence>
<evidence type="ECO:0000256" key="13">
    <source>
        <dbReference type="ARBA" id="ARBA00022989"/>
    </source>
</evidence>
<keyword evidence="6" id="KW-1003">Cell membrane</keyword>
<keyword evidence="23" id="KW-1185">Reference proteome</keyword>
<dbReference type="AlphaFoldDB" id="Q7NEU3"/>
<evidence type="ECO:0000256" key="9">
    <source>
        <dbReference type="ARBA" id="ARBA00022692"/>
    </source>
</evidence>
<keyword evidence="15" id="KW-0829">Tyrosine-protein kinase</keyword>
<dbReference type="EnsemblBacteria" id="BAC91726">
    <property type="protein sequence ID" value="BAC91726"/>
    <property type="gene ID" value="BAC91726"/>
</dbReference>
<dbReference type="Pfam" id="PF13807">
    <property type="entry name" value="GNVR"/>
    <property type="match status" value="1"/>
</dbReference>
<dbReference type="PhylomeDB" id="Q7NEU3"/>
<dbReference type="InterPro" id="IPR003856">
    <property type="entry name" value="LPS_length_determ_N"/>
</dbReference>
<dbReference type="FunFam" id="3.40.50.300:FF:000527">
    <property type="entry name" value="Tyrosine-protein kinase etk"/>
    <property type="match status" value="1"/>
</dbReference>
<evidence type="ECO:0000256" key="17">
    <source>
        <dbReference type="SAM" id="MobiDB-lite"/>
    </source>
</evidence>
<reference evidence="22 23" key="1">
    <citation type="journal article" date="2003" name="DNA Res.">
        <title>Complete genome structure of Gloeobacter violaceus PCC 7421, a cyanobacterium that lacks thylakoids.</title>
        <authorList>
            <person name="Nakamura Y."/>
            <person name="Kaneko T."/>
            <person name="Sato S."/>
            <person name="Mimuro M."/>
            <person name="Miyashita H."/>
            <person name="Tsuchiya T."/>
            <person name="Sasamoto S."/>
            <person name="Watanabe A."/>
            <person name="Kawashima K."/>
            <person name="Kishida Y."/>
            <person name="Kiyokawa C."/>
            <person name="Kohara M."/>
            <person name="Matsumoto M."/>
            <person name="Matsuno A."/>
            <person name="Nakazaki N."/>
            <person name="Shimpo S."/>
            <person name="Takeuchi C."/>
            <person name="Yamada M."/>
            <person name="Tabata S."/>
        </authorList>
    </citation>
    <scope>NUCLEOTIDE SEQUENCE [LARGE SCALE GENOMIC DNA]</scope>
    <source>
        <strain evidence="23">ATCC 29082 / PCC 7421</strain>
    </source>
</reference>
<comment type="similarity">
    <text evidence="3">Belongs to the CpsD/CapB family.</text>
</comment>
<dbReference type="CDD" id="cd05387">
    <property type="entry name" value="BY-kinase"/>
    <property type="match status" value="1"/>
</dbReference>
<evidence type="ECO:0000256" key="15">
    <source>
        <dbReference type="ARBA" id="ARBA00023137"/>
    </source>
</evidence>
<evidence type="ECO:0000256" key="18">
    <source>
        <dbReference type="SAM" id="Phobius"/>
    </source>
</evidence>
<evidence type="ECO:0000256" key="1">
    <source>
        <dbReference type="ARBA" id="ARBA00004429"/>
    </source>
</evidence>
<dbReference type="PANTHER" id="PTHR32309">
    <property type="entry name" value="TYROSINE-PROTEIN KINASE"/>
    <property type="match status" value="1"/>
</dbReference>
<evidence type="ECO:0000256" key="16">
    <source>
        <dbReference type="ARBA" id="ARBA00051245"/>
    </source>
</evidence>
<dbReference type="Proteomes" id="UP000000557">
    <property type="component" value="Chromosome"/>
</dbReference>
<feature type="domain" description="AAA" evidence="20">
    <location>
        <begin position="565"/>
        <end position="712"/>
    </location>
</feature>
<feature type="region of interest" description="Disordered" evidence="17">
    <location>
        <begin position="519"/>
        <end position="538"/>
    </location>
</feature>
<dbReference type="Pfam" id="PF02706">
    <property type="entry name" value="Wzz"/>
    <property type="match status" value="1"/>
</dbReference>
<dbReference type="Gene3D" id="3.40.50.300">
    <property type="entry name" value="P-loop containing nucleotide triphosphate hydrolases"/>
    <property type="match status" value="1"/>
</dbReference>
<feature type="transmembrane region" description="Helical" evidence="18">
    <location>
        <begin position="36"/>
        <end position="55"/>
    </location>
</feature>
<dbReference type="InterPro" id="IPR025669">
    <property type="entry name" value="AAA_dom"/>
</dbReference>
<keyword evidence="11" id="KW-0418">Kinase</keyword>
<accession>Q7NEU3</accession>
<feature type="domain" description="Polysaccharide chain length determinant N-terminal" evidence="19">
    <location>
        <begin position="22"/>
        <end position="113"/>
    </location>
</feature>
<dbReference type="EMBL" id="BA000045">
    <property type="protein sequence ID" value="BAC91726.1"/>
    <property type="molecule type" value="Genomic_DNA"/>
</dbReference>
<dbReference type="GO" id="GO:0004713">
    <property type="term" value="F:protein tyrosine kinase activity"/>
    <property type="evidence" value="ECO:0000318"/>
    <property type="project" value="GO_Central"/>
</dbReference>
<evidence type="ECO:0000256" key="3">
    <source>
        <dbReference type="ARBA" id="ARBA00007316"/>
    </source>
</evidence>
<dbReference type="GO" id="GO:0005886">
    <property type="term" value="C:plasma membrane"/>
    <property type="evidence" value="ECO:0000318"/>
    <property type="project" value="GO_Central"/>
</dbReference>
<evidence type="ECO:0000256" key="14">
    <source>
        <dbReference type="ARBA" id="ARBA00023136"/>
    </source>
</evidence>
<evidence type="ECO:0000256" key="2">
    <source>
        <dbReference type="ARBA" id="ARBA00006683"/>
    </source>
</evidence>
<dbReference type="NCBIfam" id="TIGR01007">
    <property type="entry name" value="eps_fam"/>
    <property type="match status" value="1"/>
</dbReference>
<proteinExistence type="inferred from homology"/>
<comment type="subcellular location">
    <subcellularLocation>
        <location evidence="1">Cell inner membrane</location>
        <topology evidence="1">Multi-pass membrane protein</topology>
    </subcellularLocation>
</comment>
<dbReference type="HOGENOM" id="CLU_009912_2_2_3"/>
<comment type="similarity">
    <text evidence="4">Belongs to the etk/wzc family.</text>
</comment>
<reference evidence="22 23" key="2">
    <citation type="journal article" date="2003" name="DNA Res.">
        <title>Complete genome structure of Gloeobacter violaceus PCC 7421, a cyanobacterium that lacks thylakoids (supplement).</title>
        <authorList>
            <person name="Nakamura Y."/>
            <person name="Kaneko T."/>
            <person name="Sato S."/>
            <person name="Mimuro M."/>
            <person name="Miyashita H."/>
            <person name="Tsuchiya T."/>
            <person name="Sasamoto S."/>
            <person name="Watanabe A."/>
            <person name="Kawashima K."/>
            <person name="Kishida Y."/>
            <person name="Kiyokawa C."/>
            <person name="Kohara M."/>
            <person name="Matsumoto M."/>
            <person name="Matsuno A."/>
            <person name="Nakazaki N."/>
            <person name="Shimpo S."/>
            <person name="Takeuchi C."/>
            <person name="Yamada M."/>
            <person name="Tabata S."/>
        </authorList>
    </citation>
    <scope>NUCLEOTIDE SEQUENCE [LARGE SCALE GENOMIC DNA]</scope>
    <source>
        <strain evidence="23">ATCC 29082 / PCC 7421</strain>
    </source>
</reference>
<keyword evidence="12" id="KW-0067">ATP-binding</keyword>
<dbReference type="InterPro" id="IPR027417">
    <property type="entry name" value="P-loop_NTPase"/>
</dbReference>
<keyword evidence="8" id="KW-0808">Transferase</keyword>
<dbReference type="InterPro" id="IPR050445">
    <property type="entry name" value="Bact_polysacc_biosynth/exp"/>
</dbReference>
<evidence type="ECO:0000256" key="5">
    <source>
        <dbReference type="ARBA" id="ARBA00011903"/>
    </source>
</evidence>
<dbReference type="OrthoDB" id="580971at2"/>
<dbReference type="PANTHER" id="PTHR32309:SF13">
    <property type="entry name" value="FERRIC ENTEROBACTIN TRANSPORT PROTEIN FEPE"/>
    <property type="match status" value="1"/>
</dbReference>
<dbReference type="EC" id="2.7.10.2" evidence="5"/>
<dbReference type="Pfam" id="PF13614">
    <property type="entry name" value="AAA_31"/>
    <property type="match status" value="1"/>
</dbReference>
<dbReference type="GO" id="GO:0042802">
    <property type="term" value="F:identical protein binding"/>
    <property type="evidence" value="ECO:0007669"/>
    <property type="project" value="UniProtKB-ARBA"/>
</dbReference>
<sequence>MTKQPFADPVDKPAQVVEESSFDWQTYARTIWRRRYAFIGVFVATFSLAAAYTFLSNPVYEGEMLLLLEDRNSQPKVLADEASPMSYFASNSADINTQIEVLLRRPLIEKALRVLRPKFPELLDQDAEDITKRLEIIREERTQVAVVSFEDTDPQVVKAILDELSRTYIDYSLEIQKSKLDGAIAFIENELPPVRKEVERAEEQLRTFRRQYSILDPQVQGTELAATLNTLNRDYEQSKAELEASKEHYWALSERLGISPGQALASATLSKDGPYQENLTQLQKVETQLALEQARFRDDYPAVQSLKSKRDRLRQVLASQAQQILGDRTVPAIVSGGASLQDSIADSVNNTGSPKGITDRLGDLQVNLAAELIKAENAYRVQTARVAGLENVKNRMIGQFKVVPSLAKRYQELVRDSNLASNSLNRLLERLQELRIQAAQELSPWRVIEPAAIPEKPIWPKPLLTLGGGALLGLVFGLGIASLLESVDDRVKSISQAKELLNLPLLGAIPFTEEEDLQASSQPQFSKERQKPDLPKSSLEKSMLREAFRSLLTNLRFLSSDRKLKVFVVSSSMPGEGKSTVATNLAKVVGGLNRKALLVDADLRRPTVSNKLELSNGPGLSTVLAGEMHWSNCVNQIDENVHVLTSGPLPPDPVALLDSLRMKELVKQWGERYDLVIIDSPPMIGLADATILTKCADGLVFVIGLEVARRGGVLSALERLRSASLVPVGFVANGVRKEAEGRSYYTQHYYHYYGQPTPDKNQTGTRQRKK</sequence>
<evidence type="ECO:0000256" key="11">
    <source>
        <dbReference type="ARBA" id="ARBA00022777"/>
    </source>
</evidence>
<feature type="compositionally biased region" description="Basic and acidic residues" evidence="17">
    <location>
        <begin position="526"/>
        <end position="538"/>
    </location>
</feature>
<evidence type="ECO:0000256" key="8">
    <source>
        <dbReference type="ARBA" id="ARBA00022679"/>
    </source>
</evidence>
<dbReference type="InterPro" id="IPR032807">
    <property type="entry name" value="GNVR"/>
</dbReference>
<dbReference type="InParanoid" id="Q7NEU3"/>
<organism evidence="22 23">
    <name type="scientific">Gloeobacter violaceus (strain ATCC 29082 / PCC 7421)</name>
    <dbReference type="NCBI Taxonomy" id="251221"/>
    <lineage>
        <taxon>Bacteria</taxon>
        <taxon>Bacillati</taxon>
        <taxon>Cyanobacteriota</taxon>
        <taxon>Cyanophyceae</taxon>
        <taxon>Gloeobacterales</taxon>
        <taxon>Gloeobacteraceae</taxon>
        <taxon>Gloeobacter</taxon>
    </lineage>
</organism>